<dbReference type="InterPro" id="IPR004017">
    <property type="entry name" value="Cys_rich_dom"/>
</dbReference>
<dbReference type="PANTHER" id="PTHR30296">
    <property type="entry name" value="UNCHARACTERIZED PROTEIN YKGE"/>
    <property type="match status" value="1"/>
</dbReference>
<sequence length="244" mass="26335">MRIGLFATCLADLMRPSIALAALDLLERDGRLVIVPPNQTCCGQPAYNGGERVLAQRLALKVMAEFADCDYIVVPSGSCAGMMKVHYPELLKEFPEHAVAISAFAGKVYELSDFLLNVLHFQAEGHLPVTACYHDSCSGLRELGVKQQPRQLLAGIEGLALREMEGAEQCCGFGGAFAVKFGELSTELADRKCQGIESCGVEMLIGGDLGCLLQLEGRLRRLGKSTKVMHFAEILAGNQDESNA</sequence>
<dbReference type="Proteomes" id="UP001172778">
    <property type="component" value="Unassembled WGS sequence"/>
</dbReference>
<name>A0ABT7E1G0_9NEIS</name>
<evidence type="ECO:0000313" key="2">
    <source>
        <dbReference type="EMBL" id="MDK2126131.1"/>
    </source>
</evidence>
<comment type="caution">
    <text evidence="2">The sequence shown here is derived from an EMBL/GenBank/DDBJ whole genome shotgun (WGS) entry which is preliminary data.</text>
</comment>
<dbReference type="Pfam" id="PF02754">
    <property type="entry name" value="CCG"/>
    <property type="match status" value="2"/>
</dbReference>
<reference evidence="2" key="1">
    <citation type="submission" date="2023-03" db="EMBL/GenBank/DDBJ databases">
        <title>Chitinimonas shenzhenensis gen. nov., sp. nov., a novel member of family Burkholderiaceae isolated from activated sludge collected in Shen Zhen, China.</title>
        <authorList>
            <person name="Wang X."/>
        </authorList>
    </citation>
    <scope>NUCLEOTIDE SEQUENCE</scope>
    <source>
        <strain evidence="2">DQS-5</strain>
    </source>
</reference>
<feature type="domain" description="Cysteine-rich" evidence="1">
    <location>
        <begin position="4"/>
        <end position="84"/>
    </location>
</feature>
<organism evidence="2 3">
    <name type="scientific">Parachitinimonas caeni</name>
    <dbReference type="NCBI Taxonomy" id="3031301"/>
    <lineage>
        <taxon>Bacteria</taxon>
        <taxon>Pseudomonadati</taxon>
        <taxon>Pseudomonadota</taxon>
        <taxon>Betaproteobacteria</taxon>
        <taxon>Neisseriales</taxon>
        <taxon>Chitinibacteraceae</taxon>
        <taxon>Parachitinimonas</taxon>
    </lineage>
</organism>
<gene>
    <name evidence="2" type="ORF">PZA18_18980</name>
</gene>
<proteinExistence type="predicted"/>
<evidence type="ECO:0000259" key="1">
    <source>
        <dbReference type="Pfam" id="PF02754"/>
    </source>
</evidence>
<keyword evidence="3" id="KW-1185">Reference proteome</keyword>
<protein>
    <submittedName>
        <fullName evidence="2">(Fe-S)-binding protein</fullName>
    </submittedName>
</protein>
<feature type="domain" description="Cysteine-rich" evidence="1">
    <location>
        <begin position="133"/>
        <end position="215"/>
    </location>
</feature>
<accession>A0ABT7E1G0</accession>
<dbReference type="EMBL" id="JARRAF010000031">
    <property type="protein sequence ID" value="MDK2126131.1"/>
    <property type="molecule type" value="Genomic_DNA"/>
</dbReference>
<evidence type="ECO:0000313" key="3">
    <source>
        <dbReference type="Proteomes" id="UP001172778"/>
    </source>
</evidence>
<dbReference type="PANTHER" id="PTHR30296:SF0">
    <property type="entry name" value="LACTATE UTILIZATION PROTEIN A"/>
    <property type="match status" value="1"/>
</dbReference>
<dbReference type="RefSeq" id="WP_284102445.1">
    <property type="nucleotide sequence ID" value="NZ_JARRAF010000031.1"/>
</dbReference>